<evidence type="ECO:0000256" key="14">
    <source>
        <dbReference type="PIRSR" id="PIRSR004930-1"/>
    </source>
</evidence>
<evidence type="ECO:0000256" key="5">
    <source>
        <dbReference type="ARBA" id="ARBA00022490"/>
    </source>
</evidence>
<feature type="binding site" evidence="14">
    <location>
        <position position="28"/>
    </location>
    <ligand>
        <name>L-threonine</name>
        <dbReference type="ChEBI" id="CHEBI:57926"/>
    </ligand>
</feature>
<evidence type="ECO:0000256" key="1">
    <source>
        <dbReference type="ARBA" id="ARBA00004496"/>
    </source>
</evidence>
<comment type="function">
    <text evidence="13">Required for the formation of a threonylcarbamoyl group on adenosine at position 37 (t(6)A37) in tRNAs that read codons beginning with adenine.</text>
</comment>
<dbReference type="InterPro" id="IPR010923">
    <property type="entry name" value="T(6)A37_SUA5"/>
</dbReference>
<dbReference type="GO" id="GO:0008033">
    <property type="term" value="P:tRNA processing"/>
    <property type="evidence" value="ECO:0007669"/>
    <property type="project" value="UniProtKB-KW"/>
</dbReference>
<evidence type="ECO:0000256" key="8">
    <source>
        <dbReference type="ARBA" id="ARBA00022695"/>
    </source>
</evidence>
<sequence>MKTKITSSVLEAARFILKGELVAFPTETVYGLGANVFEEQAVQKIFDVKSRPADNPLIVHISHFSELGLLVKRLTPIAEKFIEHFFPGPLTVILPRSKFVPKIVSAGLDTVAVRMPAHPVARRFLEACGVSIAAPSANLSGRPSPTTWQAVKADLDGKISCILKDEQSQIGLESTVVDCTGKVPLVMRAGAVSLETLQSVVPETRLYQPKNLKSPKSPGMKHRHYAPHAHVCIVHSPDEIQSPSSSSAYIGLHNLPSHIKVAKKHICRDLNDYAHALYHFFRECDAAGIEKIFCEAVPEEGLGLAIMDRLRRAAAS</sequence>
<dbReference type="NCBIfam" id="TIGR00057">
    <property type="entry name" value="L-threonylcarbamoyladenylate synthase"/>
    <property type="match status" value="1"/>
</dbReference>
<dbReference type="Proteomes" id="UP000266389">
    <property type="component" value="Unassembled WGS sequence"/>
</dbReference>
<keyword evidence="10 13" id="KW-0067">ATP-binding</keyword>
<dbReference type="Gene3D" id="3.90.870.10">
    <property type="entry name" value="DHBP synthase"/>
    <property type="match status" value="1"/>
</dbReference>
<dbReference type="Gene3D" id="3.40.50.11030">
    <property type="entry name" value="Threonylcarbamoyl-AMP synthase, C-terminal domain"/>
    <property type="match status" value="1"/>
</dbReference>
<dbReference type="InterPro" id="IPR050156">
    <property type="entry name" value="TC-AMP_synthase_SUA5"/>
</dbReference>
<dbReference type="GO" id="GO:0005524">
    <property type="term" value="F:ATP binding"/>
    <property type="evidence" value="ECO:0007669"/>
    <property type="project" value="UniProtKB-UniRule"/>
</dbReference>
<evidence type="ECO:0000259" key="15">
    <source>
        <dbReference type="PROSITE" id="PS51163"/>
    </source>
</evidence>
<dbReference type="GO" id="GO:0003725">
    <property type="term" value="F:double-stranded RNA binding"/>
    <property type="evidence" value="ECO:0007669"/>
    <property type="project" value="UniProtKB-UniRule"/>
</dbReference>
<keyword evidence="8 13" id="KW-0548">Nucleotidyltransferase</keyword>
<organism evidence="16 17">
    <name type="scientific">Candidatus Thermochlorobacter aerophilus</name>
    <dbReference type="NCBI Taxonomy" id="1868324"/>
    <lineage>
        <taxon>Bacteria</taxon>
        <taxon>Pseudomonadati</taxon>
        <taxon>Chlorobiota</taxon>
        <taxon>Chlorobiia</taxon>
        <taxon>Chlorobiales</taxon>
        <taxon>Candidatus Thermochlorobacteriaceae</taxon>
        <taxon>Candidatus Thermochlorobacter</taxon>
    </lineage>
</organism>
<dbReference type="Pfam" id="PF03481">
    <property type="entry name" value="Sua5_C"/>
    <property type="match status" value="1"/>
</dbReference>
<feature type="binding site" evidence="14">
    <location>
        <position position="225"/>
    </location>
    <ligand>
        <name>ATP</name>
        <dbReference type="ChEBI" id="CHEBI:30616"/>
    </ligand>
</feature>
<keyword evidence="5 13" id="KW-0963">Cytoplasm</keyword>
<dbReference type="PANTHER" id="PTHR17490">
    <property type="entry name" value="SUA5"/>
    <property type="match status" value="1"/>
</dbReference>
<dbReference type="InterPro" id="IPR017945">
    <property type="entry name" value="DHBP_synth_RibB-like_a/b_dom"/>
</dbReference>
<dbReference type="PIRSF" id="PIRSF004930">
    <property type="entry name" value="Tln_factor_SUA5"/>
    <property type="match status" value="1"/>
</dbReference>
<dbReference type="EC" id="2.7.7.87" evidence="3 13"/>
<evidence type="ECO:0000313" key="16">
    <source>
        <dbReference type="EMBL" id="RFM25047.1"/>
    </source>
</evidence>
<gene>
    <name evidence="16" type="ORF">D0433_02375</name>
</gene>
<feature type="binding site" evidence="14">
    <location>
        <position position="110"/>
    </location>
    <ligand>
        <name>ATP</name>
        <dbReference type="ChEBI" id="CHEBI:30616"/>
    </ligand>
</feature>
<evidence type="ECO:0000256" key="3">
    <source>
        <dbReference type="ARBA" id="ARBA00012584"/>
    </source>
</evidence>
<feature type="binding site" evidence="14">
    <location>
        <position position="114"/>
    </location>
    <ligand>
        <name>L-threonine</name>
        <dbReference type="ChEBI" id="CHEBI:57926"/>
    </ligand>
</feature>
<evidence type="ECO:0000256" key="12">
    <source>
        <dbReference type="ARBA" id="ARBA00048366"/>
    </source>
</evidence>
<feature type="binding site" evidence="14">
    <location>
        <position position="60"/>
    </location>
    <ligand>
        <name>L-threonine</name>
        <dbReference type="ChEBI" id="CHEBI:57926"/>
    </ligand>
</feature>
<evidence type="ECO:0000256" key="10">
    <source>
        <dbReference type="ARBA" id="ARBA00022840"/>
    </source>
</evidence>
<feature type="binding site" evidence="14">
    <location>
        <position position="55"/>
    </location>
    <ligand>
        <name>ATP</name>
        <dbReference type="ChEBI" id="CHEBI:30616"/>
    </ligand>
</feature>
<feature type="binding site" evidence="14">
    <location>
        <position position="134"/>
    </location>
    <ligand>
        <name>L-threonine</name>
        <dbReference type="ChEBI" id="CHEBI:57926"/>
    </ligand>
</feature>
<comment type="similarity">
    <text evidence="2 13">Belongs to the SUA5 family.</text>
</comment>
<dbReference type="GO" id="GO:0005737">
    <property type="term" value="C:cytoplasm"/>
    <property type="evidence" value="ECO:0007669"/>
    <property type="project" value="UniProtKB-SubCell"/>
</dbReference>
<comment type="catalytic activity">
    <reaction evidence="12 13">
        <text>L-threonine + hydrogencarbonate + ATP = L-threonylcarbamoyladenylate + diphosphate + H2O</text>
        <dbReference type="Rhea" id="RHEA:36407"/>
        <dbReference type="ChEBI" id="CHEBI:15377"/>
        <dbReference type="ChEBI" id="CHEBI:17544"/>
        <dbReference type="ChEBI" id="CHEBI:30616"/>
        <dbReference type="ChEBI" id="CHEBI:33019"/>
        <dbReference type="ChEBI" id="CHEBI:57926"/>
        <dbReference type="ChEBI" id="CHEBI:73682"/>
        <dbReference type="EC" id="2.7.7.87"/>
    </reaction>
</comment>
<keyword evidence="9 13" id="KW-0547">Nucleotide-binding</keyword>
<comment type="subcellular location">
    <subcellularLocation>
        <location evidence="1 13">Cytoplasm</location>
    </subcellularLocation>
</comment>
<dbReference type="InterPro" id="IPR038385">
    <property type="entry name" value="Sua5/YwlC_C"/>
</dbReference>
<dbReference type="GO" id="GO:0000049">
    <property type="term" value="F:tRNA binding"/>
    <property type="evidence" value="ECO:0007669"/>
    <property type="project" value="TreeGrafter"/>
</dbReference>
<reference evidence="16 17" key="1">
    <citation type="journal article" date="2011" name="ISME J.">
        <title>Community ecology of hot spring cyanobacterial mats: predominant populations and their functional potential.</title>
        <authorList>
            <person name="Klatt C.G."/>
            <person name="Wood J.M."/>
            <person name="Rusch D.B."/>
            <person name="Bateson M.M."/>
            <person name="Hamamura N."/>
            <person name="Heidelberg J.F."/>
            <person name="Grossman A.R."/>
            <person name="Bhaya D."/>
            <person name="Cohan F.M."/>
            <person name="Kuhl M."/>
            <person name="Bryant D.A."/>
            <person name="Ward D.M."/>
        </authorList>
    </citation>
    <scope>NUCLEOTIDE SEQUENCE [LARGE SCALE GENOMIC DNA]</scope>
    <source>
        <strain evidence="16">OS</strain>
    </source>
</reference>
<protein>
    <recommendedName>
        <fullName evidence="4 13">Threonylcarbamoyl-AMP synthase</fullName>
        <shortName evidence="13">TC-AMP synthase</shortName>
        <ecNumber evidence="3 13">2.7.7.87</ecNumber>
    </recommendedName>
    <alternativeName>
        <fullName evidence="11 13">L-threonylcarbamoyladenylate synthase</fullName>
    </alternativeName>
</protein>
<feature type="binding site" evidence="14">
    <location>
        <position position="51"/>
    </location>
    <ligand>
        <name>ATP</name>
        <dbReference type="ChEBI" id="CHEBI:30616"/>
    </ligand>
</feature>
<feature type="binding site" evidence="14">
    <location>
        <position position="136"/>
    </location>
    <ligand>
        <name>ATP</name>
        <dbReference type="ChEBI" id="CHEBI:30616"/>
    </ligand>
</feature>
<evidence type="ECO:0000313" key="17">
    <source>
        <dbReference type="Proteomes" id="UP000266389"/>
    </source>
</evidence>
<keyword evidence="6 13" id="KW-0808">Transferase</keyword>
<evidence type="ECO:0000256" key="2">
    <source>
        <dbReference type="ARBA" id="ARBA00007663"/>
    </source>
</evidence>
<dbReference type="EMBL" id="PHFL01000010">
    <property type="protein sequence ID" value="RFM25047.1"/>
    <property type="molecule type" value="Genomic_DNA"/>
</dbReference>
<dbReference type="InterPro" id="IPR006070">
    <property type="entry name" value="Sua5-like_dom"/>
</dbReference>
<feature type="binding site" evidence="14">
    <location>
        <position position="174"/>
    </location>
    <ligand>
        <name>L-threonine</name>
        <dbReference type="ChEBI" id="CHEBI:57926"/>
    </ligand>
</feature>
<dbReference type="FunFam" id="3.90.870.10:FF:000009">
    <property type="entry name" value="Threonylcarbamoyl-AMP synthase, putative"/>
    <property type="match status" value="1"/>
</dbReference>
<dbReference type="GO" id="GO:0061710">
    <property type="term" value="F:L-threonylcarbamoyladenylate synthase"/>
    <property type="evidence" value="ECO:0007669"/>
    <property type="project" value="UniProtKB-EC"/>
</dbReference>
<feature type="domain" description="YrdC-like" evidence="15">
    <location>
        <begin position="6"/>
        <end position="192"/>
    </location>
</feature>
<proteinExistence type="inferred from homology"/>
<dbReference type="Pfam" id="PF01300">
    <property type="entry name" value="Sua5_yciO_yrdC"/>
    <property type="match status" value="1"/>
</dbReference>
<evidence type="ECO:0000256" key="4">
    <source>
        <dbReference type="ARBA" id="ARBA00015492"/>
    </source>
</evidence>
<dbReference type="GO" id="GO:0006450">
    <property type="term" value="P:regulation of translational fidelity"/>
    <property type="evidence" value="ECO:0007669"/>
    <property type="project" value="TreeGrafter"/>
</dbReference>
<evidence type="ECO:0000256" key="6">
    <source>
        <dbReference type="ARBA" id="ARBA00022679"/>
    </source>
</evidence>
<keyword evidence="7 13" id="KW-0819">tRNA processing</keyword>
<dbReference type="AlphaFoldDB" id="A0A395M2P4"/>
<dbReference type="InterPro" id="IPR005145">
    <property type="entry name" value="Sua5_C"/>
</dbReference>
<comment type="caution">
    <text evidence="16">The sequence shown here is derived from an EMBL/GenBank/DDBJ whole genome shotgun (WGS) entry which is preliminary data.</text>
</comment>
<feature type="binding site" evidence="14">
    <location>
        <position position="144"/>
    </location>
    <ligand>
        <name>ATP</name>
        <dbReference type="ChEBI" id="CHEBI:30616"/>
    </ligand>
</feature>
<feature type="binding site" evidence="14">
    <location>
        <position position="188"/>
    </location>
    <ligand>
        <name>ATP</name>
        <dbReference type="ChEBI" id="CHEBI:30616"/>
    </ligand>
</feature>
<evidence type="ECO:0000256" key="13">
    <source>
        <dbReference type="PIRNR" id="PIRNR004930"/>
    </source>
</evidence>
<dbReference type="SUPFAM" id="SSF55821">
    <property type="entry name" value="YrdC/RibB"/>
    <property type="match status" value="1"/>
</dbReference>
<evidence type="ECO:0000256" key="11">
    <source>
        <dbReference type="ARBA" id="ARBA00029774"/>
    </source>
</evidence>
<dbReference type="PROSITE" id="PS51163">
    <property type="entry name" value="YRDC"/>
    <property type="match status" value="1"/>
</dbReference>
<evidence type="ECO:0000256" key="9">
    <source>
        <dbReference type="ARBA" id="ARBA00022741"/>
    </source>
</evidence>
<accession>A0A395M2P4</accession>
<evidence type="ECO:0000256" key="7">
    <source>
        <dbReference type="ARBA" id="ARBA00022694"/>
    </source>
</evidence>
<name>A0A395M2P4_9BACT</name>
<dbReference type="PANTHER" id="PTHR17490:SF16">
    <property type="entry name" value="THREONYLCARBAMOYL-AMP SYNTHASE"/>
    <property type="match status" value="1"/>
</dbReference>